<dbReference type="Gene3D" id="2.70.70.10">
    <property type="entry name" value="Glucose Permease (Domain IIA)"/>
    <property type="match status" value="1"/>
</dbReference>
<name>A0A434AZH9_9BACT</name>
<accession>A0A434AZH9</accession>
<feature type="domain" description="M23ase beta-sheet core" evidence="2">
    <location>
        <begin position="57"/>
        <end position="178"/>
    </location>
</feature>
<dbReference type="InterPro" id="IPR011055">
    <property type="entry name" value="Dup_hybrid_motif"/>
</dbReference>
<dbReference type="RefSeq" id="WP_127342168.1">
    <property type="nucleotide sequence ID" value="NZ_RJJX01000001.1"/>
</dbReference>
<evidence type="ECO:0000313" key="3">
    <source>
        <dbReference type="EMBL" id="RUT80028.1"/>
    </source>
</evidence>
<dbReference type="AlphaFoldDB" id="A0A434AZH9"/>
<proteinExistence type="predicted"/>
<gene>
    <name evidence="3" type="ORF">DLK05_01340</name>
</gene>
<dbReference type="OrthoDB" id="9810477at2"/>
<evidence type="ECO:0000313" key="4">
    <source>
        <dbReference type="Proteomes" id="UP000282985"/>
    </source>
</evidence>
<reference evidence="3 4" key="1">
    <citation type="submission" date="2018-11" db="EMBL/GenBank/DDBJ databases">
        <title>Parancylomarina longa gen. nov., sp. nov., isolated from sediments of southern Okinawa.</title>
        <authorList>
            <person name="Fu T."/>
        </authorList>
    </citation>
    <scope>NUCLEOTIDE SEQUENCE [LARGE SCALE GENOMIC DNA]</scope>
    <source>
        <strain evidence="3 4">T3-2 S1-C</strain>
    </source>
</reference>
<evidence type="ECO:0000259" key="2">
    <source>
        <dbReference type="Pfam" id="PF01551"/>
    </source>
</evidence>
<keyword evidence="1" id="KW-0732">Signal</keyword>
<evidence type="ECO:0000256" key="1">
    <source>
        <dbReference type="ARBA" id="ARBA00022729"/>
    </source>
</evidence>
<dbReference type="PANTHER" id="PTHR21666">
    <property type="entry name" value="PEPTIDASE-RELATED"/>
    <property type="match status" value="1"/>
</dbReference>
<dbReference type="CDD" id="cd12797">
    <property type="entry name" value="M23_peptidase"/>
    <property type="match status" value="1"/>
</dbReference>
<organism evidence="3 4">
    <name type="scientific">Ancylomarina longa</name>
    <dbReference type="NCBI Taxonomy" id="2487017"/>
    <lineage>
        <taxon>Bacteria</taxon>
        <taxon>Pseudomonadati</taxon>
        <taxon>Bacteroidota</taxon>
        <taxon>Bacteroidia</taxon>
        <taxon>Marinilabiliales</taxon>
        <taxon>Marinifilaceae</taxon>
        <taxon>Ancylomarina</taxon>
    </lineage>
</organism>
<keyword evidence="4" id="KW-1185">Reference proteome</keyword>
<dbReference type="EMBL" id="RJJX01000001">
    <property type="protein sequence ID" value="RUT80028.1"/>
    <property type="molecule type" value="Genomic_DNA"/>
</dbReference>
<sequence length="575" mass="66426">MKYSNSNIIILSLILFILNPFVLFAEKKEIPINYFRAPVDFTMTLAGNFGELRNNHFHSGIDIRTFTTGKKVYAAADGYVSRIKVSATGYGKALYIDHPNGYTTVYAHLSRFNPEIEAFIKTYQSHKKSFAVDLNLAKNQFVVEKGNIIAYSGNSGTSGGPHLHFEIRETKSEHPLNPLLFGFKIKDTTPPKIFNLYIYPKDSLSSVNGNNSRLKFPVTFYNNAFHLKGDPAIKLSGKIGFAIQCYDYLDNTWGKCGIYKLQLKINDSLITKYQFDEFSFDETRYINSLIDYGLNISENRRIYKTFREPNNKLDIYQTVKNNGIFQFKKEVKYKITLIASDNKNNQSKLSFHAEGFSIHKAFPKAEFTKIMNYENPNSFSNSQIKASFPINSFYSNINFDYSTRKDISFLSPIHSIHNELTAVHRYYTLSIKTPFSRKSLFNKLLIVRINKKDELVNEGGVYIDGWVKTKTRYFGDFAVTIDTIAPSIKLSNGLKKKNYSKNKHIDFIIKDELAGIKSYNGFIDGKWVLFEYDKKNNRLQYYFDIRRLKRGNHQIKLTIIDFVGNKSDFTSNFYW</sequence>
<dbReference type="Pfam" id="PF01551">
    <property type="entry name" value="Peptidase_M23"/>
    <property type="match status" value="1"/>
</dbReference>
<dbReference type="SUPFAM" id="SSF51261">
    <property type="entry name" value="Duplicated hybrid motif"/>
    <property type="match status" value="1"/>
</dbReference>
<dbReference type="Proteomes" id="UP000282985">
    <property type="component" value="Unassembled WGS sequence"/>
</dbReference>
<dbReference type="InterPro" id="IPR050570">
    <property type="entry name" value="Cell_wall_metabolism_enzyme"/>
</dbReference>
<dbReference type="GO" id="GO:0004222">
    <property type="term" value="F:metalloendopeptidase activity"/>
    <property type="evidence" value="ECO:0007669"/>
    <property type="project" value="TreeGrafter"/>
</dbReference>
<dbReference type="PANTHER" id="PTHR21666:SF289">
    <property type="entry name" value="L-ALA--D-GLU ENDOPEPTIDASE"/>
    <property type="match status" value="1"/>
</dbReference>
<dbReference type="InterPro" id="IPR016047">
    <property type="entry name" value="M23ase_b-sheet_dom"/>
</dbReference>
<protein>
    <submittedName>
        <fullName evidence="3">M23 family metallopeptidase</fullName>
    </submittedName>
</protein>
<comment type="caution">
    <text evidence="3">The sequence shown here is derived from an EMBL/GenBank/DDBJ whole genome shotgun (WGS) entry which is preliminary data.</text>
</comment>